<evidence type="ECO:0000313" key="2">
    <source>
        <dbReference type="Proteomes" id="UP001272940"/>
    </source>
</evidence>
<gene>
    <name evidence="1" type="ORF">NJD11_13755</name>
</gene>
<proteinExistence type="predicted"/>
<name>A0ABU4KTN0_BREVE</name>
<keyword evidence="2" id="KW-1185">Reference proteome</keyword>
<accession>A0ABU4KTN0</accession>
<dbReference type="EMBL" id="JAMYEC010000010">
    <property type="protein sequence ID" value="MDX2336000.1"/>
    <property type="molecule type" value="Genomic_DNA"/>
</dbReference>
<protein>
    <submittedName>
        <fullName evidence="1">Uncharacterized protein</fullName>
    </submittedName>
</protein>
<dbReference type="Proteomes" id="UP001272940">
    <property type="component" value="Unassembled WGS sequence"/>
</dbReference>
<reference evidence="1 2" key="1">
    <citation type="journal article" date="2023" name="FEMS Microbes">
        <title>Whole genomes of deep-sea sponge-associated bacteria exhibit high novel natural product potential.</title>
        <authorList>
            <person name="Hesketh-Best P.J."/>
            <person name="January G.G."/>
            <person name="Koch M.J."/>
            <person name="Warburton P.J."/>
            <person name="Howell K.L."/>
            <person name="Upton M."/>
        </authorList>
    </citation>
    <scope>NUCLEOTIDE SEQUENCE [LARGE SCALE GENOMIC DNA]</scope>
    <source>
        <strain evidence="1 2">PC206-O</strain>
    </source>
</reference>
<organism evidence="1 2">
    <name type="scientific">Brevundimonas vesicularis</name>
    <name type="common">Pseudomonas vesicularis</name>
    <dbReference type="NCBI Taxonomy" id="41276"/>
    <lineage>
        <taxon>Bacteria</taxon>
        <taxon>Pseudomonadati</taxon>
        <taxon>Pseudomonadota</taxon>
        <taxon>Alphaproteobacteria</taxon>
        <taxon>Caulobacterales</taxon>
        <taxon>Caulobacteraceae</taxon>
        <taxon>Brevundimonas</taxon>
    </lineage>
</organism>
<comment type="caution">
    <text evidence="1">The sequence shown here is derived from an EMBL/GenBank/DDBJ whole genome shotgun (WGS) entry which is preliminary data.</text>
</comment>
<evidence type="ECO:0000313" key="1">
    <source>
        <dbReference type="EMBL" id="MDX2336000.1"/>
    </source>
</evidence>
<sequence>MATRVQAVGIRPDAPEARDDLRIAQILQPDAEALAIGKVGVGPTAARKVRIDLEDIADVADDDEGRRCMVGGQAKDIVLGLAAGVTHQNVPAPLRRGGRDGFIGVEEHRLTVWPVGGARLFSLQNEAAALVEVDAQGGGQAFGLASLHAAFEDVVVGAGVVAGGVWPGQIQRFAQLGEEHLVVGALGAAASGLPALYEVLGIHVMPPAT</sequence>